<keyword evidence="1" id="KW-0732">Signal</keyword>
<gene>
    <name evidence="3" type="ORF">VT98_10331</name>
</gene>
<feature type="domain" description="Beta-lactamase-related" evidence="2">
    <location>
        <begin position="63"/>
        <end position="167"/>
    </location>
</feature>
<dbReference type="InterPro" id="IPR050789">
    <property type="entry name" value="Diverse_Enzym_Activities"/>
</dbReference>
<dbReference type="PANTHER" id="PTHR43283">
    <property type="entry name" value="BETA-LACTAMASE-RELATED"/>
    <property type="match status" value="1"/>
</dbReference>
<dbReference type="AlphaFoldDB" id="A0A3S3QK83"/>
<keyword evidence="4" id="KW-1185">Reference proteome</keyword>
<sequence length="273" mass="31092">MRSSPYLLFFCCLCLLSFCSPQAEDKRKQHLVTYHPTKHLVFPGKEWKEQPAEALCRNAGALEQFTKAVGGSGVIIKNGYLIKAWGNPAGRTMWASATKPVFSTLLLFATQEGKLEINGKVKAFMPELLGKDEEITFHHLANMTSGYARREWPGQAFSYNDYAIKLYHNTLFNRVFAADPNQIIQNKNRLGPLQFQDGDVFEPIEKCGWGVHTSPRDFARIGWFLLNKGNWNGEQLLSKSFFERYLRNQVPESLPISKKPARDYLGIGDLWQP</sequence>
<proteinExistence type="predicted"/>
<dbReference type="SUPFAM" id="SSF56601">
    <property type="entry name" value="beta-lactamase/transpeptidase-like"/>
    <property type="match status" value="1"/>
</dbReference>
<organism evidence="3 4">
    <name type="scientific">Candidatus Electrothrix communis</name>
    <dbReference type="NCBI Taxonomy" id="1859133"/>
    <lineage>
        <taxon>Bacteria</taxon>
        <taxon>Pseudomonadati</taxon>
        <taxon>Thermodesulfobacteriota</taxon>
        <taxon>Desulfobulbia</taxon>
        <taxon>Desulfobulbales</taxon>
        <taxon>Desulfobulbaceae</taxon>
        <taxon>Candidatus Electrothrix</taxon>
    </lineage>
</organism>
<feature type="signal peptide" evidence="1">
    <location>
        <begin position="1"/>
        <end position="23"/>
    </location>
</feature>
<name>A0A3S3QK83_9BACT</name>
<evidence type="ECO:0000256" key="1">
    <source>
        <dbReference type="SAM" id="SignalP"/>
    </source>
</evidence>
<dbReference type="Proteomes" id="UP000288086">
    <property type="component" value="Unassembled WGS sequence"/>
</dbReference>
<dbReference type="Pfam" id="PF00144">
    <property type="entry name" value="Beta-lactamase"/>
    <property type="match status" value="1"/>
</dbReference>
<dbReference type="InterPro" id="IPR012338">
    <property type="entry name" value="Beta-lactam/transpept-like"/>
</dbReference>
<dbReference type="EMBL" id="MTKP01000033">
    <property type="protein sequence ID" value="RWX49556.1"/>
    <property type="molecule type" value="Genomic_DNA"/>
</dbReference>
<evidence type="ECO:0000259" key="2">
    <source>
        <dbReference type="Pfam" id="PF00144"/>
    </source>
</evidence>
<feature type="chain" id="PRO_5018550112" evidence="1">
    <location>
        <begin position="24"/>
        <end position="273"/>
    </location>
</feature>
<evidence type="ECO:0000313" key="4">
    <source>
        <dbReference type="Proteomes" id="UP000288086"/>
    </source>
</evidence>
<dbReference type="InterPro" id="IPR001466">
    <property type="entry name" value="Beta-lactam-related"/>
</dbReference>
<evidence type="ECO:0000313" key="3">
    <source>
        <dbReference type="EMBL" id="RWX49556.1"/>
    </source>
</evidence>
<comment type="caution">
    <text evidence="3">The sequence shown here is derived from an EMBL/GenBank/DDBJ whole genome shotgun (WGS) entry which is preliminary data.</text>
</comment>
<reference evidence="3 4" key="1">
    <citation type="submission" date="2017-01" db="EMBL/GenBank/DDBJ databases">
        <title>The cable genome- insights into the physiology and evolution of filamentous bacteria capable of sulfide oxidation via long distance electron transfer.</title>
        <authorList>
            <person name="Schreiber L."/>
            <person name="Bjerg J.T."/>
            <person name="Boggild A."/>
            <person name="Van De Vossenberg J."/>
            <person name="Meysman F."/>
            <person name="Nielsen L.P."/>
            <person name="Schramm A."/>
            <person name="Kjeldsen K.U."/>
        </authorList>
    </citation>
    <scope>NUCLEOTIDE SEQUENCE [LARGE SCALE GENOMIC DNA]</scope>
    <source>
        <strain evidence="3">A1</strain>
    </source>
</reference>
<protein>
    <submittedName>
        <fullName evidence="3">Beta-lactamase</fullName>
    </submittedName>
</protein>
<dbReference type="Gene3D" id="3.40.710.10">
    <property type="entry name" value="DD-peptidase/beta-lactamase superfamily"/>
    <property type="match status" value="1"/>
</dbReference>
<accession>A0A3S3QK83</accession>